<protein>
    <submittedName>
        <fullName evidence="1">Uncharacterized protein</fullName>
    </submittedName>
</protein>
<dbReference type="EMBL" id="BAABWH010000003">
    <property type="protein sequence ID" value="GAA6145115.1"/>
    <property type="molecule type" value="Genomic_DNA"/>
</dbReference>
<evidence type="ECO:0000313" key="2">
    <source>
        <dbReference type="Proteomes" id="UP001481413"/>
    </source>
</evidence>
<reference evidence="1 2" key="1">
    <citation type="submission" date="2024-04" db="EMBL/GenBank/DDBJ databases">
        <title>Draft genome sequence of Thalassolituus maritimus NBRC 116585.</title>
        <authorList>
            <person name="Miyakawa T."/>
            <person name="Kusuya Y."/>
            <person name="Miura T."/>
        </authorList>
    </citation>
    <scope>NUCLEOTIDE SEQUENCE [LARGE SCALE GENOMIC DNA]</scope>
    <source>
        <strain evidence="1 2">5NW40-0001</strain>
    </source>
</reference>
<proteinExistence type="predicted"/>
<comment type="caution">
    <text evidence="1">The sequence shown here is derived from an EMBL/GenBank/DDBJ whole genome shotgun (WGS) entry which is preliminary data.</text>
</comment>
<evidence type="ECO:0000313" key="1">
    <source>
        <dbReference type="EMBL" id="GAA6145115.1"/>
    </source>
</evidence>
<accession>A0ABP9ZY90</accession>
<sequence>MIRIRLALTLGLFALVLTLPIEALPVCADRDAKASSDEKALSYFRKQGEIFHPARVLKRHNTSRHKEVASYVQFGDKKYSIFTLVDIDCRARFIKRTRQGD</sequence>
<organism evidence="1 2">
    <name type="scientific">Thalassolituus maritimus</name>
    <dbReference type="NCBI Taxonomy" id="484498"/>
    <lineage>
        <taxon>Bacteria</taxon>
        <taxon>Pseudomonadati</taxon>
        <taxon>Pseudomonadota</taxon>
        <taxon>Gammaproteobacteria</taxon>
        <taxon>Oceanospirillales</taxon>
        <taxon>Oceanospirillaceae</taxon>
        <taxon>Thalassolituus</taxon>
    </lineage>
</organism>
<gene>
    <name evidence="1" type="ORF">NBRC116585_12330</name>
</gene>
<dbReference type="RefSeq" id="WP_353294058.1">
    <property type="nucleotide sequence ID" value="NZ_BAABWH010000003.1"/>
</dbReference>
<keyword evidence="2" id="KW-1185">Reference proteome</keyword>
<name>A0ABP9ZY90_9GAMM</name>
<dbReference type="Proteomes" id="UP001481413">
    <property type="component" value="Unassembled WGS sequence"/>
</dbReference>